<evidence type="ECO:0000313" key="5">
    <source>
        <dbReference type="Proteomes" id="UP000015354"/>
    </source>
</evidence>
<gene>
    <name evidence="4" type="ORF">STCU_04349</name>
    <name evidence="3" type="ORF">STCU_07897</name>
</gene>
<dbReference type="Gene3D" id="3.40.50.1820">
    <property type="entry name" value="alpha/beta hydrolase"/>
    <property type="match status" value="1"/>
</dbReference>
<feature type="region of interest" description="Disordered" evidence="1">
    <location>
        <begin position="235"/>
        <end position="269"/>
    </location>
</feature>
<feature type="domain" description="Serine aminopeptidase S33" evidence="2">
    <location>
        <begin position="60"/>
        <end position="171"/>
    </location>
</feature>
<dbReference type="EMBL" id="ATMH01004349">
    <property type="protein sequence ID" value="EPY29672.1"/>
    <property type="molecule type" value="Genomic_DNA"/>
</dbReference>
<evidence type="ECO:0000313" key="3">
    <source>
        <dbReference type="EMBL" id="EPY23061.1"/>
    </source>
</evidence>
<sequence length="340" mass="37906">MPQFINKIVFQPPLDKNGMAYVSLLQQKARMAYTTKKGSADRVYYIHLESPVPHDTDGLVLLYSHGNAEHLGTCYYVLDWLRNSLKVAVVGYDYCGYGFSGFPDASVYTPPTEDAVYSDADAIYDCVTGTLGFAAHRVVLFGRSVGGGPTCYLAEKHHNEIAGVVLQSTFTSCLNVVSECCLPTLFAFWDLFKNVQRMEKITGCPILFLHGTLDNVVPGRCSEKLLKVAETYRRRKMKHAERKQARRPGRAHPPAAAEPSNGASQRTFSTSDVATRLANEDGLRCYADGMQVAQTELEGIGLFCQWFDGCSHNDLEKNEKRLFVATISRFLLFCEKTRPL</sequence>
<accession>S9UFT2</accession>
<protein>
    <submittedName>
        <fullName evidence="4">Serine peptidase</fullName>
    </submittedName>
</protein>
<reference evidence="4" key="2">
    <citation type="submission" date="2013-03" db="EMBL/GenBank/DDBJ databases">
        <authorList>
            <person name="Motta M.C.M."/>
            <person name="Martins A.C.A."/>
            <person name="Preta C.M.C.C."/>
            <person name="Silva R."/>
            <person name="de Souza S.S."/>
            <person name="Klein C.C."/>
            <person name="de Almeida L.G.P."/>
            <person name="Cunha O.L."/>
            <person name="Colabardini A.C."/>
            <person name="Lima B.A."/>
            <person name="Machado C.R."/>
            <person name="Soares C.M.A."/>
            <person name="de Menezes C.B.A."/>
            <person name="Bartolomeu D.C."/>
            <person name="Grisard E.C."/>
            <person name="Fantinatti-Garboggini F."/>
            <person name="Rodrigues-Luiz G.F."/>
            <person name="Wagner G."/>
            <person name="Goldman G.H."/>
            <person name="Fietto J.L.R."/>
            <person name="Ciapina L.P."/>
            <person name="Brocchi M."/>
            <person name="Elias M.C."/>
            <person name="Goldman M.H.S."/>
            <person name="Sagot M.-F."/>
            <person name="Pereira M."/>
            <person name="Stoco P.H."/>
            <person name="Teixeira S.M.R."/>
            <person name="de Mendonca-Neto R.P."/>
            <person name="Maciel T.E.F."/>
            <person name="Mendes T.A.O."/>
            <person name="Urmenyi T.P."/>
            <person name="Teixeira M.M.G."/>
            <person name="de Camargo E.F.P."/>
            <person name="de Sousa W."/>
            <person name="Schenkman S."/>
            <person name="de Vasconcelos A.T.R."/>
        </authorList>
    </citation>
    <scope>NUCLEOTIDE SEQUENCE</scope>
</reference>
<dbReference type="Proteomes" id="UP000015354">
    <property type="component" value="Unassembled WGS sequence"/>
</dbReference>
<dbReference type="InterPro" id="IPR022742">
    <property type="entry name" value="Hydrolase_4"/>
</dbReference>
<keyword evidence="5" id="KW-1185">Reference proteome</keyword>
<feature type="compositionally biased region" description="Basic residues" evidence="1">
    <location>
        <begin position="235"/>
        <end position="250"/>
    </location>
</feature>
<dbReference type="EMBL" id="ATMH01007897">
    <property type="protein sequence ID" value="EPY23061.1"/>
    <property type="molecule type" value="Genomic_DNA"/>
</dbReference>
<dbReference type="AlphaFoldDB" id="S9UFT2"/>
<dbReference type="InterPro" id="IPR029058">
    <property type="entry name" value="AB_hydrolase_fold"/>
</dbReference>
<dbReference type="SUPFAM" id="SSF53474">
    <property type="entry name" value="alpha/beta-Hydrolases"/>
    <property type="match status" value="1"/>
</dbReference>
<dbReference type="OrthoDB" id="446723at2759"/>
<reference evidence="4 5" key="1">
    <citation type="journal article" date="2013" name="PLoS ONE">
        <title>Predicting the Proteins of Angomonas deanei, Strigomonas culicis and Their Respective Endosymbionts Reveals New Aspects of the Trypanosomatidae Family.</title>
        <authorList>
            <person name="Motta M.C."/>
            <person name="Martins A.C."/>
            <person name="de Souza S.S."/>
            <person name="Catta-Preta C.M."/>
            <person name="Silva R."/>
            <person name="Klein C.C."/>
            <person name="de Almeida L.G."/>
            <person name="de Lima Cunha O."/>
            <person name="Ciapina L.P."/>
            <person name="Brocchi M."/>
            <person name="Colabardini A.C."/>
            <person name="de Araujo Lima B."/>
            <person name="Machado C.R."/>
            <person name="de Almeida Soares C.M."/>
            <person name="Probst C.M."/>
            <person name="de Menezes C.B."/>
            <person name="Thompson C.E."/>
            <person name="Bartholomeu D.C."/>
            <person name="Gradia D.F."/>
            <person name="Pavoni D.P."/>
            <person name="Grisard E.C."/>
            <person name="Fantinatti-Garboggini F."/>
            <person name="Marchini F.K."/>
            <person name="Rodrigues-Luiz G.F."/>
            <person name="Wagner G."/>
            <person name="Goldman G.H."/>
            <person name="Fietto J.L."/>
            <person name="Elias M.C."/>
            <person name="Goldman M.H."/>
            <person name="Sagot M.F."/>
            <person name="Pereira M."/>
            <person name="Stoco P.H."/>
            <person name="de Mendonca-Neto R.P."/>
            <person name="Teixeira S.M."/>
            <person name="Maciel T.E."/>
            <person name="de Oliveira Mendes T.A."/>
            <person name="Urmenyi T.P."/>
            <person name="de Souza W."/>
            <person name="Schenkman S."/>
            <person name="de Vasconcelos A.T."/>
        </authorList>
    </citation>
    <scope>NUCLEOTIDE SEQUENCE [LARGE SCALE GENOMIC DNA]</scope>
</reference>
<dbReference type="Pfam" id="PF12146">
    <property type="entry name" value="Hydrolase_4"/>
    <property type="match status" value="1"/>
</dbReference>
<evidence type="ECO:0000313" key="4">
    <source>
        <dbReference type="EMBL" id="EPY29672.1"/>
    </source>
</evidence>
<dbReference type="PANTHER" id="PTHR12277:SF81">
    <property type="entry name" value="PROTEIN ABHD13"/>
    <property type="match status" value="1"/>
</dbReference>
<comment type="caution">
    <text evidence="4">The sequence shown here is derived from an EMBL/GenBank/DDBJ whole genome shotgun (WGS) entry which is preliminary data.</text>
</comment>
<organism evidence="4 5">
    <name type="scientific">Strigomonas culicis</name>
    <dbReference type="NCBI Taxonomy" id="28005"/>
    <lineage>
        <taxon>Eukaryota</taxon>
        <taxon>Discoba</taxon>
        <taxon>Euglenozoa</taxon>
        <taxon>Kinetoplastea</taxon>
        <taxon>Metakinetoplastina</taxon>
        <taxon>Trypanosomatida</taxon>
        <taxon>Trypanosomatidae</taxon>
        <taxon>Strigomonadinae</taxon>
        <taxon>Strigomonas</taxon>
    </lineage>
</organism>
<evidence type="ECO:0000259" key="2">
    <source>
        <dbReference type="Pfam" id="PF12146"/>
    </source>
</evidence>
<proteinExistence type="predicted"/>
<evidence type="ECO:0000256" key="1">
    <source>
        <dbReference type="SAM" id="MobiDB-lite"/>
    </source>
</evidence>
<dbReference type="PANTHER" id="PTHR12277">
    <property type="entry name" value="ALPHA/BETA HYDROLASE DOMAIN-CONTAINING PROTEIN"/>
    <property type="match status" value="1"/>
</dbReference>
<name>S9UFT2_9TRYP</name>